<evidence type="ECO:0000256" key="4">
    <source>
        <dbReference type="ARBA" id="ARBA00022824"/>
    </source>
</evidence>
<evidence type="ECO:0000313" key="8">
    <source>
        <dbReference type="EMBL" id="KAK3365573.1"/>
    </source>
</evidence>
<dbReference type="PANTHER" id="PTHR48182:SF2">
    <property type="entry name" value="PROTEIN SERAC1"/>
    <property type="match status" value="1"/>
</dbReference>
<reference evidence="8" key="2">
    <citation type="submission" date="2023-06" db="EMBL/GenBank/DDBJ databases">
        <authorList>
            <consortium name="Lawrence Berkeley National Laboratory"/>
            <person name="Haridas S."/>
            <person name="Hensen N."/>
            <person name="Bonometti L."/>
            <person name="Westerberg I."/>
            <person name="Brannstrom I.O."/>
            <person name="Guillou S."/>
            <person name="Cros-Aarteil S."/>
            <person name="Calhoun S."/>
            <person name="Kuo A."/>
            <person name="Mondo S."/>
            <person name="Pangilinan J."/>
            <person name="Riley R."/>
            <person name="Labutti K."/>
            <person name="Andreopoulos B."/>
            <person name="Lipzen A."/>
            <person name="Chen C."/>
            <person name="Yanf M."/>
            <person name="Daum C."/>
            <person name="Ng V."/>
            <person name="Clum A."/>
            <person name="Steindorff A."/>
            <person name="Ohm R."/>
            <person name="Martin F."/>
            <person name="Silar P."/>
            <person name="Natvig D."/>
            <person name="Lalanne C."/>
            <person name="Gautier V."/>
            <person name="Ament-Velasquez S.L."/>
            <person name="Kruys A."/>
            <person name="Hutchinson M.I."/>
            <person name="Powell A.J."/>
            <person name="Barry K."/>
            <person name="Miller A.N."/>
            <person name="Grigoriev I.V."/>
            <person name="Debuchy R."/>
            <person name="Gladieux P."/>
            <person name="Thoren M.H."/>
            <person name="Johannesson H."/>
        </authorList>
    </citation>
    <scope>NUCLEOTIDE SEQUENCE</scope>
    <source>
        <strain evidence="8">CBS 958.72</strain>
    </source>
</reference>
<dbReference type="GO" id="GO:0005783">
    <property type="term" value="C:endoplasmic reticulum"/>
    <property type="evidence" value="ECO:0007669"/>
    <property type="project" value="UniProtKB-SubCell"/>
</dbReference>
<dbReference type="GO" id="GO:0016020">
    <property type="term" value="C:membrane"/>
    <property type="evidence" value="ECO:0007669"/>
    <property type="project" value="UniProtKB-SubCell"/>
</dbReference>
<sequence>MDFKPIVQDITHPFAIKTSIKTTGRGTALIMFPDPVPAFFQDVMHGKIAKELADTTGRDTISMEVDAKFIGMTQLHGLAPDVKHMADIVAIHGLNGHPYGSWLSKSDSPKMWLKDFLPEDAPNCRIFIYGYESNIFSEPTHPRFDLAEQADRLIQALDGIRGTDKLKKKPIIFIAHSFGGLVLAKALVKACTGPSKKPLYSAAVGLFLLACPLRGFHVQDILDAMEADQQETEQDCITDNKAKALVQRLGEGNFRNELDSLPDILKGKRVYTFVEQRQTRMVVKGKVILRRDGELVMAAGPHTVILGLGSDMEEVISADKDHSSIVKFDLRSDETYQNIKRRIQDLVMPDSAPRRPFKFALGRFAR</sequence>
<evidence type="ECO:0000259" key="7">
    <source>
        <dbReference type="Pfam" id="PF12697"/>
    </source>
</evidence>
<comment type="subcellular location">
    <subcellularLocation>
        <location evidence="2">Endoplasmic reticulum</location>
    </subcellularLocation>
    <subcellularLocation>
        <location evidence="3">Membrane</location>
    </subcellularLocation>
    <subcellularLocation>
        <location evidence="1">Mitochondrion</location>
    </subcellularLocation>
</comment>
<dbReference type="Proteomes" id="UP001287356">
    <property type="component" value="Unassembled WGS sequence"/>
</dbReference>
<feature type="domain" description="AB hydrolase-1" evidence="7">
    <location>
        <begin position="88"/>
        <end position="214"/>
    </location>
</feature>
<evidence type="ECO:0000313" key="9">
    <source>
        <dbReference type="Proteomes" id="UP001287356"/>
    </source>
</evidence>
<dbReference type="AlphaFoldDB" id="A0AAE0JWF6"/>
<gene>
    <name evidence="8" type="ORF">B0T24DRAFT_393081</name>
</gene>
<dbReference type="EMBL" id="JAULSN010000008">
    <property type="protein sequence ID" value="KAK3365573.1"/>
    <property type="molecule type" value="Genomic_DNA"/>
</dbReference>
<dbReference type="InterPro" id="IPR052374">
    <property type="entry name" value="SERAC1"/>
</dbReference>
<accession>A0AAE0JWF6</accession>
<dbReference type="SUPFAM" id="SSF53474">
    <property type="entry name" value="alpha/beta-Hydrolases"/>
    <property type="match status" value="1"/>
</dbReference>
<dbReference type="Gene3D" id="3.40.50.1820">
    <property type="entry name" value="alpha/beta hydrolase"/>
    <property type="match status" value="1"/>
</dbReference>
<comment type="caution">
    <text evidence="8">The sequence shown here is derived from an EMBL/GenBank/DDBJ whole genome shotgun (WGS) entry which is preliminary data.</text>
</comment>
<protein>
    <recommendedName>
        <fullName evidence="7">AB hydrolase-1 domain-containing protein</fullName>
    </recommendedName>
</protein>
<keyword evidence="4" id="KW-0256">Endoplasmic reticulum</keyword>
<reference evidence="8" key="1">
    <citation type="journal article" date="2023" name="Mol. Phylogenet. Evol.">
        <title>Genome-scale phylogeny and comparative genomics of the fungal order Sordariales.</title>
        <authorList>
            <person name="Hensen N."/>
            <person name="Bonometti L."/>
            <person name="Westerberg I."/>
            <person name="Brannstrom I.O."/>
            <person name="Guillou S."/>
            <person name="Cros-Aarteil S."/>
            <person name="Calhoun S."/>
            <person name="Haridas S."/>
            <person name="Kuo A."/>
            <person name="Mondo S."/>
            <person name="Pangilinan J."/>
            <person name="Riley R."/>
            <person name="LaButti K."/>
            <person name="Andreopoulos B."/>
            <person name="Lipzen A."/>
            <person name="Chen C."/>
            <person name="Yan M."/>
            <person name="Daum C."/>
            <person name="Ng V."/>
            <person name="Clum A."/>
            <person name="Steindorff A."/>
            <person name="Ohm R.A."/>
            <person name="Martin F."/>
            <person name="Silar P."/>
            <person name="Natvig D.O."/>
            <person name="Lalanne C."/>
            <person name="Gautier V."/>
            <person name="Ament-Velasquez S.L."/>
            <person name="Kruys A."/>
            <person name="Hutchinson M.I."/>
            <person name="Powell A.J."/>
            <person name="Barry K."/>
            <person name="Miller A.N."/>
            <person name="Grigoriev I.V."/>
            <person name="Debuchy R."/>
            <person name="Gladieux P."/>
            <person name="Hiltunen Thoren M."/>
            <person name="Johannesson H."/>
        </authorList>
    </citation>
    <scope>NUCLEOTIDE SEQUENCE</scope>
    <source>
        <strain evidence="8">CBS 958.72</strain>
    </source>
</reference>
<evidence type="ECO:0000256" key="2">
    <source>
        <dbReference type="ARBA" id="ARBA00004240"/>
    </source>
</evidence>
<evidence type="ECO:0000256" key="5">
    <source>
        <dbReference type="ARBA" id="ARBA00023128"/>
    </source>
</evidence>
<dbReference type="GO" id="GO:0005739">
    <property type="term" value="C:mitochondrion"/>
    <property type="evidence" value="ECO:0007669"/>
    <property type="project" value="UniProtKB-SubCell"/>
</dbReference>
<dbReference type="Pfam" id="PF12697">
    <property type="entry name" value="Abhydrolase_6"/>
    <property type="match status" value="1"/>
</dbReference>
<organism evidence="8 9">
    <name type="scientific">Lasiosphaeria ovina</name>
    <dbReference type="NCBI Taxonomy" id="92902"/>
    <lineage>
        <taxon>Eukaryota</taxon>
        <taxon>Fungi</taxon>
        <taxon>Dikarya</taxon>
        <taxon>Ascomycota</taxon>
        <taxon>Pezizomycotina</taxon>
        <taxon>Sordariomycetes</taxon>
        <taxon>Sordariomycetidae</taxon>
        <taxon>Sordariales</taxon>
        <taxon>Lasiosphaeriaceae</taxon>
        <taxon>Lasiosphaeria</taxon>
    </lineage>
</organism>
<dbReference type="InterPro" id="IPR000073">
    <property type="entry name" value="AB_hydrolase_1"/>
</dbReference>
<evidence type="ECO:0000256" key="3">
    <source>
        <dbReference type="ARBA" id="ARBA00004370"/>
    </source>
</evidence>
<dbReference type="PANTHER" id="PTHR48182">
    <property type="entry name" value="PROTEIN SERAC1"/>
    <property type="match status" value="1"/>
</dbReference>
<proteinExistence type="predicted"/>
<evidence type="ECO:0000256" key="6">
    <source>
        <dbReference type="ARBA" id="ARBA00023136"/>
    </source>
</evidence>
<dbReference type="InterPro" id="IPR029058">
    <property type="entry name" value="AB_hydrolase_fold"/>
</dbReference>
<name>A0AAE0JWF6_9PEZI</name>
<keyword evidence="5" id="KW-0496">Mitochondrion</keyword>
<keyword evidence="9" id="KW-1185">Reference proteome</keyword>
<evidence type="ECO:0000256" key="1">
    <source>
        <dbReference type="ARBA" id="ARBA00004173"/>
    </source>
</evidence>
<keyword evidence="6" id="KW-0472">Membrane</keyword>